<evidence type="ECO:0000259" key="1">
    <source>
        <dbReference type="SMART" id="SM00047"/>
    </source>
</evidence>
<organism evidence="2 3">
    <name type="scientific">Clostridium liquoris</name>
    <dbReference type="NCBI Taxonomy" id="1289519"/>
    <lineage>
        <taxon>Bacteria</taxon>
        <taxon>Bacillati</taxon>
        <taxon>Bacillota</taxon>
        <taxon>Clostridia</taxon>
        <taxon>Eubacteriales</taxon>
        <taxon>Clostridiaceae</taxon>
        <taxon>Clostridium</taxon>
    </lineage>
</organism>
<dbReference type="SMART" id="SM00047">
    <property type="entry name" value="LYZ2"/>
    <property type="match status" value="1"/>
</dbReference>
<dbReference type="InterPro" id="IPR002901">
    <property type="entry name" value="MGlyc_endo_b_GlcNAc-like_dom"/>
</dbReference>
<evidence type="ECO:0000313" key="2">
    <source>
        <dbReference type="EMBL" id="PRR78517.1"/>
    </source>
</evidence>
<dbReference type="OrthoDB" id="977752at2"/>
<dbReference type="GO" id="GO:0004040">
    <property type="term" value="F:amidase activity"/>
    <property type="evidence" value="ECO:0007669"/>
    <property type="project" value="InterPro"/>
</dbReference>
<dbReference type="Pfam" id="PF01832">
    <property type="entry name" value="Glucosaminidase"/>
    <property type="match status" value="1"/>
</dbReference>
<accession>A0A2T0B423</accession>
<dbReference type="InterPro" id="IPR053195">
    <property type="entry name" value="Bax-like"/>
</dbReference>
<dbReference type="EMBL" id="PVXO01000044">
    <property type="protein sequence ID" value="PRR78517.1"/>
    <property type="molecule type" value="Genomic_DNA"/>
</dbReference>
<dbReference type="GO" id="GO:0016798">
    <property type="term" value="F:hydrolase activity, acting on glycosyl bonds"/>
    <property type="evidence" value="ECO:0007669"/>
    <property type="project" value="UniProtKB-KW"/>
</dbReference>
<keyword evidence="2" id="KW-0326">Glycosidase</keyword>
<reference evidence="2 3" key="1">
    <citation type="submission" date="2018-03" db="EMBL/GenBank/DDBJ databases">
        <title>Genome sequence of Clostridium liquoris DSM 100320.</title>
        <authorList>
            <person name="Poehlein A."/>
            <person name="Daniel R."/>
        </authorList>
    </citation>
    <scope>NUCLEOTIDE SEQUENCE [LARGE SCALE GENOMIC DNA]</scope>
    <source>
        <strain evidence="2 3">DSM 100320</strain>
    </source>
</reference>
<dbReference type="EC" id="3.2.1.-" evidence="2"/>
<protein>
    <submittedName>
        <fullName evidence="2">Exo-glucosaminidase LytG</fullName>
        <ecNumber evidence="2">3.2.1.-</ecNumber>
    </submittedName>
</protein>
<gene>
    <name evidence="2" type="primary">lytG_2</name>
    <name evidence="2" type="ORF">CLLI_16010</name>
</gene>
<dbReference type="AlphaFoldDB" id="A0A2T0B423"/>
<keyword evidence="3" id="KW-1185">Reference proteome</keyword>
<sequence>MKMTKKLLFIPLFFIILIAIYGVINILNSTKEVLPSSAMKIYIKASDEVSKDKLQVNWKYVAALDSVRLKKDFSKANINDARNIAQNFIAINNSHNKFKDSKYQLLSLEQVANKLSYSKKEKRQAFKFVGLLKDKYLVTVDDYKKSFIKELAPEAIKIYKDYDILPSITIGQASLESNWGRSDLSSKYNNLFGIKATKSWKGKTVKMKTSENYKNTVMATFRVYPSKKDSLDDYAEFLKNNKRYKENGVFKAVDYINQAKTIGKAGYSTKQDKAGENVYADLLIQIIQEYNLQLIDNQVQQDFFNIDSSIIN</sequence>
<evidence type="ECO:0000313" key="3">
    <source>
        <dbReference type="Proteomes" id="UP000239706"/>
    </source>
</evidence>
<name>A0A2T0B423_9CLOT</name>
<dbReference type="Proteomes" id="UP000239706">
    <property type="component" value="Unassembled WGS sequence"/>
</dbReference>
<feature type="domain" description="Mannosyl-glycoprotein endo-beta-N-acetylglucosamidase-like" evidence="1">
    <location>
        <begin position="137"/>
        <end position="296"/>
    </location>
</feature>
<keyword evidence="2" id="KW-0378">Hydrolase</keyword>
<dbReference type="PANTHER" id="PTHR40572:SF1">
    <property type="entry name" value="PROTEIN BAX"/>
    <property type="match status" value="1"/>
</dbReference>
<dbReference type="PANTHER" id="PTHR40572">
    <property type="entry name" value="PROTEIN BAX"/>
    <property type="match status" value="1"/>
</dbReference>
<proteinExistence type="predicted"/>
<dbReference type="Gene3D" id="1.10.530.10">
    <property type="match status" value="1"/>
</dbReference>
<comment type="caution">
    <text evidence="2">The sequence shown here is derived from an EMBL/GenBank/DDBJ whole genome shotgun (WGS) entry which is preliminary data.</text>
</comment>
<dbReference type="RefSeq" id="WP_106063697.1">
    <property type="nucleotide sequence ID" value="NZ_PVXO01000044.1"/>
</dbReference>